<dbReference type="EMBL" id="QTJV01000002">
    <property type="protein sequence ID" value="RFM35479.1"/>
    <property type="molecule type" value="Genomic_DNA"/>
</dbReference>
<dbReference type="AlphaFoldDB" id="A0A3E1P5K3"/>
<name>A0A3E1P5K3_9BACT</name>
<proteinExistence type="inferred from homology"/>
<dbReference type="Pfam" id="PF02604">
    <property type="entry name" value="PhdYeFM_antitox"/>
    <property type="match status" value="1"/>
</dbReference>
<dbReference type="Gene3D" id="6.10.250.330">
    <property type="match status" value="1"/>
</dbReference>
<dbReference type="SUPFAM" id="SSF143120">
    <property type="entry name" value="YefM-like"/>
    <property type="match status" value="1"/>
</dbReference>
<gene>
    <name evidence="3" type="ORF">DXN04_08825</name>
</gene>
<dbReference type="InterPro" id="IPR036165">
    <property type="entry name" value="YefM-like_sf"/>
</dbReference>
<evidence type="ECO:0000256" key="1">
    <source>
        <dbReference type="ARBA" id="ARBA00009981"/>
    </source>
</evidence>
<dbReference type="RefSeq" id="WP_116852972.1">
    <property type="nucleotide sequence ID" value="NZ_QTJV01000002.1"/>
</dbReference>
<dbReference type="NCBIfam" id="TIGR01552">
    <property type="entry name" value="phd_fam"/>
    <property type="match status" value="1"/>
</dbReference>
<keyword evidence="4" id="KW-1185">Reference proteome</keyword>
<evidence type="ECO:0000313" key="4">
    <source>
        <dbReference type="Proteomes" id="UP000261174"/>
    </source>
</evidence>
<protein>
    <recommendedName>
        <fullName evidence="2">Antitoxin</fullName>
    </recommendedName>
</protein>
<comment type="similarity">
    <text evidence="1 2">Belongs to the phD/YefM antitoxin family.</text>
</comment>
<dbReference type="InterPro" id="IPR006442">
    <property type="entry name" value="Antitoxin_Phd/YefM"/>
</dbReference>
<organism evidence="3 4">
    <name type="scientific">Chitinophaga silvisoli</name>
    <dbReference type="NCBI Taxonomy" id="2291814"/>
    <lineage>
        <taxon>Bacteria</taxon>
        <taxon>Pseudomonadati</taxon>
        <taxon>Bacteroidota</taxon>
        <taxon>Chitinophagia</taxon>
        <taxon>Chitinophagales</taxon>
        <taxon>Chitinophagaceae</taxon>
        <taxon>Chitinophaga</taxon>
    </lineage>
</organism>
<dbReference type="InterPro" id="IPR051405">
    <property type="entry name" value="phD/YefM_antitoxin"/>
</dbReference>
<evidence type="ECO:0000256" key="2">
    <source>
        <dbReference type="RuleBase" id="RU362080"/>
    </source>
</evidence>
<dbReference type="PANTHER" id="PTHR33713:SF6">
    <property type="entry name" value="ANTITOXIN YEFM"/>
    <property type="match status" value="1"/>
</dbReference>
<comment type="caution">
    <text evidence="3">The sequence shown here is derived from an EMBL/GenBank/DDBJ whole genome shotgun (WGS) entry which is preliminary data.</text>
</comment>
<accession>A0A3E1P5K3</accession>
<reference evidence="3 4" key="1">
    <citation type="submission" date="2018-08" db="EMBL/GenBank/DDBJ databases">
        <title>Chitinophaga sp. K20C18050901, a novel bacterium isolated from forest soil.</title>
        <authorList>
            <person name="Wang C."/>
        </authorList>
    </citation>
    <scope>NUCLEOTIDE SEQUENCE [LARGE SCALE GENOMIC DNA]</scope>
    <source>
        <strain evidence="3 4">K20C18050901</strain>
    </source>
</reference>
<evidence type="ECO:0000313" key="3">
    <source>
        <dbReference type="EMBL" id="RFM35479.1"/>
    </source>
</evidence>
<dbReference type="PANTHER" id="PTHR33713">
    <property type="entry name" value="ANTITOXIN YAFN-RELATED"/>
    <property type="match status" value="1"/>
</dbReference>
<comment type="function">
    <text evidence="2">Antitoxin component of a type II toxin-antitoxin (TA) system.</text>
</comment>
<sequence>MQVVNYSEFRQQLKAHLDNVTENHDTLIVPRGGDKSVVIISLEEYNSILETLHLMKSEKNRIRLMEAIERANNGISEDHELIDD</sequence>
<dbReference type="OrthoDB" id="1524837at2"/>
<dbReference type="Gene3D" id="3.40.1620.10">
    <property type="entry name" value="YefM-like domain"/>
    <property type="match status" value="1"/>
</dbReference>
<dbReference type="Proteomes" id="UP000261174">
    <property type="component" value="Unassembled WGS sequence"/>
</dbReference>